<dbReference type="EnsemblMetazoa" id="PPA43647.1">
    <property type="protein sequence ID" value="PPA43647.1"/>
    <property type="gene ID" value="WBGene00282016"/>
</dbReference>
<evidence type="ECO:0000313" key="2">
    <source>
        <dbReference type="Proteomes" id="UP000005239"/>
    </source>
</evidence>
<accession>A0A2A6C8R5</accession>
<organism evidence="1 2">
    <name type="scientific">Pristionchus pacificus</name>
    <name type="common">Parasitic nematode worm</name>
    <dbReference type="NCBI Taxonomy" id="54126"/>
    <lineage>
        <taxon>Eukaryota</taxon>
        <taxon>Metazoa</taxon>
        <taxon>Ecdysozoa</taxon>
        <taxon>Nematoda</taxon>
        <taxon>Chromadorea</taxon>
        <taxon>Rhabditida</taxon>
        <taxon>Rhabditina</taxon>
        <taxon>Diplogasteromorpha</taxon>
        <taxon>Diplogasteroidea</taxon>
        <taxon>Neodiplogasteridae</taxon>
        <taxon>Pristionchus</taxon>
    </lineage>
</organism>
<reference evidence="1" key="2">
    <citation type="submission" date="2022-06" db="UniProtKB">
        <authorList>
            <consortium name="EnsemblMetazoa"/>
        </authorList>
    </citation>
    <scope>IDENTIFICATION</scope>
    <source>
        <strain evidence="1">PS312</strain>
    </source>
</reference>
<dbReference type="Proteomes" id="UP000005239">
    <property type="component" value="Unassembled WGS sequence"/>
</dbReference>
<dbReference type="AlphaFoldDB" id="A0A2A6C8R5"/>
<reference evidence="2" key="1">
    <citation type="journal article" date="2008" name="Nat. Genet.">
        <title>The Pristionchus pacificus genome provides a unique perspective on nematode lifestyle and parasitism.</title>
        <authorList>
            <person name="Dieterich C."/>
            <person name="Clifton S.W."/>
            <person name="Schuster L.N."/>
            <person name="Chinwalla A."/>
            <person name="Delehaunty K."/>
            <person name="Dinkelacker I."/>
            <person name="Fulton L."/>
            <person name="Fulton R."/>
            <person name="Godfrey J."/>
            <person name="Minx P."/>
            <person name="Mitreva M."/>
            <person name="Roeseler W."/>
            <person name="Tian H."/>
            <person name="Witte H."/>
            <person name="Yang S.P."/>
            <person name="Wilson R.K."/>
            <person name="Sommer R.J."/>
        </authorList>
    </citation>
    <scope>NUCLEOTIDE SEQUENCE [LARGE SCALE GENOMIC DNA]</scope>
    <source>
        <strain evidence="2">PS312</strain>
    </source>
</reference>
<gene>
    <name evidence="1" type="primary">WBGene00282016</name>
</gene>
<protein>
    <submittedName>
        <fullName evidence="1">Uncharacterized protein</fullName>
    </submittedName>
</protein>
<sequence>MKFVVPLLIILIGMATIFDARQIHIPPHQPEISEKSLEATVLEAVLPQTDPEIELQSMQARKKLRNMHSETMMKIDEVVQQVVKHARKITDKSFWQKLWERLRRFFMNKAKAGPSEPKLDSWGEDSDESD</sequence>
<proteinExistence type="predicted"/>
<name>A0A2A6C8R5_PRIPA</name>
<accession>A0A8R1Z617</accession>
<keyword evidence="2" id="KW-1185">Reference proteome</keyword>
<evidence type="ECO:0000313" key="1">
    <source>
        <dbReference type="EnsemblMetazoa" id="PPA43647.1"/>
    </source>
</evidence>